<dbReference type="EMBL" id="CP136594">
    <property type="protein sequence ID" value="WOE74499.1"/>
    <property type="molecule type" value="Genomic_DNA"/>
</dbReference>
<feature type="chain" id="PRO_5041698494" description="Mlr4354 like protein" evidence="1">
    <location>
        <begin position="22"/>
        <end position="163"/>
    </location>
</feature>
<keyword evidence="3" id="KW-1185">Reference proteome</keyword>
<keyword evidence="1" id="KW-0732">Signal</keyword>
<accession>A0AA97F566</accession>
<sequence length="163" mass="17582">MRRSLAIATLTASAIATPVIAKDSLGVFESWGAFRDADISRCYAIAKPAQINGRPRYNAYASIGWWPKRQVRAQVHFRLSRPAADGGEISLMVGNRRFTLTGGNGDAWAKTKKDDAAIIAAIRSARSMSIRARSKKGGRITDRYTLPGAATAMDAAALACARR</sequence>
<feature type="signal peptide" evidence="1">
    <location>
        <begin position="1"/>
        <end position="21"/>
    </location>
</feature>
<organism evidence="2 3">
    <name type="scientific">Alterisphingorhabdus coralli</name>
    <dbReference type="NCBI Taxonomy" id="3071408"/>
    <lineage>
        <taxon>Bacteria</taxon>
        <taxon>Pseudomonadati</taxon>
        <taxon>Pseudomonadota</taxon>
        <taxon>Alphaproteobacteria</taxon>
        <taxon>Sphingomonadales</taxon>
        <taxon>Sphingomonadaceae</taxon>
        <taxon>Alterisphingorhabdus (ex Yan et al. 2024)</taxon>
    </lineage>
</organism>
<evidence type="ECO:0000256" key="1">
    <source>
        <dbReference type="SAM" id="SignalP"/>
    </source>
</evidence>
<evidence type="ECO:0000313" key="2">
    <source>
        <dbReference type="EMBL" id="WOE74499.1"/>
    </source>
</evidence>
<reference evidence="2 3" key="1">
    <citation type="submission" date="2023-10" db="EMBL/GenBank/DDBJ databases">
        <title>Complete genome sequence of a Sphingomonadaceae bacterium.</title>
        <authorList>
            <person name="Yan C."/>
        </authorList>
    </citation>
    <scope>NUCLEOTIDE SEQUENCE [LARGE SCALE GENOMIC DNA]</scope>
    <source>
        <strain evidence="2 3">SCSIO 66989</strain>
    </source>
</reference>
<proteinExistence type="predicted"/>
<dbReference type="Proteomes" id="UP001302429">
    <property type="component" value="Chromosome"/>
</dbReference>
<protein>
    <recommendedName>
        <fullName evidence="4">Mlr4354 like protein</fullName>
    </recommendedName>
</protein>
<evidence type="ECO:0000313" key="3">
    <source>
        <dbReference type="Proteomes" id="UP001302429"/>
    </source>
</evidence>
<evidence type="ECO:0008006" key="4">
    <source>
        <dbReference type="Google" id="ProtNLM"/>
    </source>
</evidence>
<name>A0AA97F566_9SPHN</name>
<dbReference type="AlphaFoldDB" id="A0AA97F566"/>
<dbReference type="KEGG" id="acoa:RB602_11655"/>
<dbReference type="RefSeq" id="WP_317080754.1">
    <property type="nucleotide sequence ID" value="NZ_CP136594.1"/>
</dbReference>
<gene>
    <name evidence="2" type="ORF">RB602_11655</name>
</gene>